<accession>A0ABT4UIM5</accession>
<evidence type="ECO:0000313" key="2">
    <source>
        <dbReference type="Proteomes" id="UP001210231"/>
    </source>
</evidence>
<protein>
    <recommendedName>
        <fullName evidence="3">Helix-turn-helix domain-containing protein</fullName>
    </recommendedName>
</protein>
<name>A0ABT4UIM5_9BACT</name>
<evidence type="ECO:0008006" key="3">
    <source>
        <dbReference type="Google" id="ProtNLM"/>
    </source>
</evidence>
<sequence length="299" mass="34475">MKIKVSNRYGTVPVELLNNKEISLRAKGLYAYIQSKPDNWKFSSERIALDSCESIDIVKKILRELEQFGYLIREKIHDTLGRWDIEYTLLAESKGTCTVGALSNDGKSNDGKSVDGLIPNNSKLENSKLDISKKEGDKPLADFSELKEESEESGTGFALRDIWLKVPKTKKDIAEFITSMKPSFREPYFELWDMLAVEIGKKQMSSYPVTTHMKISKFIYERHKELAFDFVAILKKIKETKFLHKESFNLEWVVKNDENYTKVLNGVFDENIKNNELKDEPTAKSKSELEQLKKLIKNQ</sequence>
<dbReference type="EMBL" id="JAQGEF010000007">
    <property type="protein sequence ID" value="MDA3614691.1"/>
    <property type="molecule type" value="Genomic_DNA"/>
</dbReference>
<dbReference type="RefSeq" id="WP_407031016.1">
    <property type="nucleotide sequence ID" value="NZ_JAQGEF010000007.1"/>
</dbReference>
<gene>
    <name evidence="1" type="ORF">O3P16_07720</name>
</gene>
<reference evidence="1 2" key="1">
    <citation type="submission" date="2022-12" db="EMBL/GenBank/DDBJ databases">
        <title>Chitinophagaceae gen. sp. nov., a new member of the family Chitinophagaceae, isolated from soil in a chemical factory.</title>
        <authorList>
            <person name="Ke Z."/>
        </authorList>
    </citation>
    <scope>NUCLEOTIDE SEQUENCE [LARGE SCALE GENOMIC DNA]</scope>
    <source>
        <strain evidence="1 2">LY-5</strain>
    </source>
</reference>
<dbReference type="Pfam" id="PF13730">
    <property type="entry name" value="HTH_36"/>
    <property type="match status" value="1"/>
</dbReference>
<comment type="caution">
    <text evidence="1">The sequence shown here is derived from an EMBL/GenBank/DDBJ whole genome shotgun (WGS) entry which is preliminary data.</text>
</comment>
<organism evidence="1 2">
    <name type="scientific">Polluticaenibacter yanchengensis</name>
    <dbReference type="NCBI Taxonomy" id="3014562"/>
    <lineage>
        <taxon>Bacteria</taxon>
        <taxon>Pseudomonadati</taxon>
        <taxon>Bacteroidota</taxon>
        <taxon>Chitinophagia</taxon>
        <taxon>Chitinophagales</taxon>
        <taxon>Chitinophagaceae</taxon>
        <taxon>Polluticaenibacter</taxon>
    </lineage>
</organism>
<dbReference type="Proteomes" id="UP001210231">
    <property type="component" value="Unassembled WGS sequence"/>
</dbReference>
<keyword evidence="2" id="KW-1185">Reference proteome</keyword>
<evidence type="ECO:0000313" key="1">
    <source>
        <dbReference type="EMBL" id="MDA3614691.1"/>
    </source>
</evidence>
<proteinExistence type="predicted"/>